<dbReference type="EMBL" id="BOOA01000122">
    <property type="protein sequence ID" value="GIH29384.1"/>
    <property type="molecule type" value="Genomic_DNA"/>
</dbReference>
<accession>A0A919QHX8</accession>
<dbReference type="Proteomes" id="UP000640052">
    <property type="component" value="Unassembled WGS sequence"/>
</dbReference>
<protein>
    <submittedName>
        <fullName evidence="1">Uncharacterized protein</fullName>
    </submittedName>
</protein>
<dbReference type="AlphaFoldDB" id="A0A919QHX8"/>
<comment type="caution">
    <text evidence="1">The sequence shown here is derived from an EMBL/GenBank/DDBJ whole genome shotgun (WGS) entry which is preliminary data.</text>
</comment>
<gene>
    <name evidence="1" type="ORF">Aph01nite_76940</name>
</gene>
<keyword evidence="2" id="KW-1185">Reference proteome</keyword>
<evidence type="ECO:0000313" key="2">
    <source>
        <dbReference type="Proteomes" id="UP000640052"/>
    </source>
</evidence>
<organism evidence="1 2">
    <name type="scientific">Acrocarpospora phusangensis</name>
    <dbReference type="NCBI Taxonomy" id="1070424"/>
    <lineage>
        <taxon>Bacteria</taxon>
        <taxon>Bacillati</taxon>
        <taxon>Actinomycetota</taxon>
        <taxon>Actinomycetes</taxon>
        <taxon>Streptosporangiales</taxon>
        <taxon>Streptosporangiaceae</taxon>
        <taxon>Acrocarpospora</taxon>
    </lineage>
</organism>
<name>A0A919QHX8_9ACTN</name>
<evidence type="ECO:0000313" key="1">
    <source>
        <dbReference type="EMBL" id="GIH29384.1"/>
    </source>
</evidence>
<reference evidence="1" key="1">
    <citation type="submission" date="2021-01" db="EMBL/GenBank/DDBJ databases">
        <title>Whole genome shotgun sequence of Acrocarpospora phusangensis NBRC 108782.</title>
        <authorList>
            <person name="Komaki H."/>
            <person name="Tamura T."/>
        </authorList>
    </citation>
    <scope>NUCLEOTIDE SEQUENCE</scope>
    <source>
        <strain evidence="1">NBRC 108782</strain>
    </source>
</reference>
<sequence length="59" mass="6131">MECRSASSADSAAALADASALRMDRRASTAHAMLTTIAMQLTIMEMIPISPPKSQPAPG</sequence>
<proteinExistence type="predicted"/>